<evidence type="ECO:0000256" key="9">
    <source>
        <dbReference type="ARBA" id="ARBA00023136"/>
    </source>
</evidence>
<feature type="domain" description="Gasdermin pore forming" evidence="14">
    <location>
        <begin position="60"/>
        <end position="292"/>
    </location>
</feature>
<dbReference type="Pfam" id="PF04598">
    <property type="entry name" value="Gasdermin"/>
    <property type="match status" value="1"/>
</dbReference>
<keyword evidence="10" id="KW-0564">Palmitate</keyword>
<proteinExistence type="inferred from homology"/>
<evidence type="ECO:0000256" key="11">
    <source>
        <dbReference type="ARBA" id="ARBA00023288"/>
    </source>
</evidence>
<evidence type="ECO:0000256" key="7">
    <source>
        <dbReference type="ARBA" id="ARBA00022590"/>
    </source>
</evidence>
<dbReference type="Proteomes" id="UP000694570">
    <property type="component" value="Unplaced"/>
</dbReference>
<evidence type="ECO:0000256" key="4">
    <source>
        <dbReference type="ARBA" id="ARBA00022452"/>
    </source>
</evidence>
<keyword evidence="9" id="KW-0472">Membrane</keyword>
<comment type="subunit">
    <text evidence="12">Homooligomer; homooligomeric ring-shaped pore complex containing 27-28 subunits when inserted in the membrane.</text>
</comment>
<evidence type="ECO:0000256" key="5">
    <source>
        <dbReference type="ARBA" id="ARBA00022475"/>
    </source>
</evidence>
<keyword evidence="13" id="KW-0732">Signal</keyword>
<dbReference type="InterPro" id="IPR040460">
    <property type="entry name" value="Gasdermin_pore"/>
</dbReference>
<evidence type="ECO:0000259" key="15">
    <source>
        <dbReference type="Pfam" id="PF17708"/>
    </source>
</evidence>
<evidence type="ECO:0000256" key="10">
    <source>
        <dbReference type="ARBA" id="ARBA00023139"/>
    </source>
</evidence>
<keyword evidence="8" id="KW-0812">Transmembrane</keyword>
<feature type="chain" id="PRO_5034753684" evidence="13">
    <location>
        <begin position="17"/>
        <end position="517"/>
    </location>
</feature>
<evidence type="ECO:0000259" key="14">
    <source>
        <dbReference type="Pfam" id="PF04598"/>
    </source>
</evidence>
<reference evidence="16" key="1">
    <citation type="submission" date="2025-08" db="UniProtKB">
        <authorList>
            <consortium name="Ensembl"/>
        </authorList>
    </citation>
    <scope>IDENTIFICATION</scope>
</reference>
<dbReference type="PANTHER" id="PTHR16399:SF21">
    <property type="entry name" value="GASDERMIN-C"/>
    <property type="match status" value="1"/>
</dbReference>
<dbReference type="PANTHER" id="PTHR16399">
    <property type="entry name" value="GASDERMIN"/>
    <property type="match status" value="1"/>
</dbReference>
<evidence type="ECO:0000256" key="6">
    <source>
        <dbReference type="ARBA" id="ARBA00022490"/>
    </source>
</evidence>
<keyword evidence="6" id="KW-0963">Cytoplasm</keyword>
<keyword evidence="7" id="KW-1210">Necrosis</keyword>
<comment type="similarity">
    <text evidence="3">Belongs to the gasdermin family.</text>
</comment>
<feature type="signal peptide" evidence="13">
    <location>
        <begin position="1"/>
        <end position="16"/>
    </location>
</feature>
<dbReference type="GO" id="GO:0005886">
    <property type="term" value="C:plasma membrane"/>
    <property type="evidence" value="ECO:0007669"/>
    <property type="project" value="UniProtKB-SubCell"/>
</dbReference>
<keyword evidence="5" id="KW-1003">Cell membrane</keyword>
<comment type="subcellular location">
    <subcellularLocation>
        <location evidence="2">Cell membrane</location>
        <topology evidence="2">Multi-pass membrane protein</topology>
    </subcellularLocation>
    <subcellularLocation>
        <location evidence="1">Cytoplasm</location>
        <location evidence="1">Cytosol</location>
    </subcellularLocation>
</comment>
<evidence type="ECO:0000256" key="13">
    <source>
        <dbReference type="SAM" id="SignalP"/>
    </source>
</evidence>
<evidence type="ECO:0000256" key="3">
    <source>
        <dbReference type="ARBA" id="ARBA00009279"/>
    </source>
</evidence>
<evidence type="ECO:0000256" key="8">
    <source>
        <dbReference type="ARBA" id="ARBA00022692"/>
    </source>
</evidence>
<evidence type="ECO:0000313" key="17">
    <source>
        <dbReference type="Proteomes" id="UP000694570"/>
    </source>
</evidence>
<sequence length="517" mass="58458">MRSCTVFLCLVKNLNSFPICVSFSWGKISRTCEKLPTFFSLPSELCAPLLCTPSKMPTLFERVSKNLVKELGDKDLKPVKSPLDTNKFRQFALLRKKRKTRTEFWEKPDVSAECSLMDILEPSSLVPETVVTGPFHFKDKVIAMESVHVDVTAGLEVSVLGEAAQSHGSSLEFRSVAIPPTTWEGLQKRKVLEKKLVKYRAAGQNLYVVTEAVELINGTVLQDKSSITALGKFLLPWTTYVQSKVEGGRVRDTTLTLPSGTVMAYKKKQLVFQEPGWDILLIPDERQETFPDEFQERTLVLSDTRRGPILPVGRIDLPKSQDFQYLQEEISWETEALAQLSKDSQNDVFHTILKNLKLKDRGALQDLMDMLDRDPLGPVDSSGGTFLSKMQEDPRNPWLQSRSHIMYLLEAIVALSDTQHELLAWSMEKRILLQQRELVRSILEPNFRYPWSIPVRLQPELLAQLQEEGVAITFALLEECGLRVEPGNLKATWDLEVKKPLCALYAALSGLQQLVVA</sequence>
<evidence type="ECO:0000256" key="12">
    <source>
        <dbReference type="ARBA" id="ARBA00038764"/>
    </source>
</evidence>
<protein>
    <submittedName>
        <fullName evidence="16">Gasdermin-C</fullName>
    </submittedName>
</protein>
<evidence type="ECO:0000256" key="1">
    <source>
        <dbReference type="ARBA" id="ARBA00004514"/>
    </source>
</evidence>
<evidence type="ECO:0000313" key="16">
    <source>
        <dbReference type="Ensembl" id="ENSSSCP00030023281.1"/>
    </source>
</evidence>
<keyword evidence="4" id="KW-1134">Transmembrane beta strand</keyword>
<dbReference type="AlphaFoldDB" id="A0A8D0WR09"/>
<dbReference type="InterPro" id="IPR041263">
    <property type="entry name" value="Gasdermin_PUB"/>
</dbReference>
<gene>
    <name evidence="16" type="primary">LOC100151870</name>
</gene>
<dbReference type="GO" id="GO:0012501">
    <property type="term" value="P:programmed cell death"/>
    <property type="evidence" value="ECO:0007669"/>
    <property type="project" value="UniProtKB-KW"/>
</dbReference>
<accession>A0A8D0WR09</accession>
<dbReference type="Ensembl" id="ENSSSCT00030051145.1">
    <property type="protein sequence ID" value="ENSSSCP00030023281.1"/>
    <property type="gene ID" value="ENSSSCG00030036759.1"/>
</dbReference>
<organism evidence="16 17">
    <name type="scientific">Sus scrofa</name>
    <name type="common">Pig</name>
    <dbReference type="NCBI Taxonomy" id="9823"/>
    <lineage>
        <taxon>Eukaryota</taxon>
        <taxon>Metazoa</taxon>
        <taxon>Chordata</taxon>
        <taxon>Craniata</taxon>
        <taxon>Vertebrata</taxon>
        <taxon>Euteleostomi</taxon>
        <taxon>Mammalia</taxon>
        <taxon>Eutheria</taxon>
        <taxon>Laurasiatheria</taxon>
        <taxon>Artiodactyla</taxon>
        <taxon>Suina</taxon>
        <taxon>Suidae</taxon>
        <taxon>Sus</taxon>
    </lineage>
</organism>
<feature type="domain" description="Gasdermin PUB" evidence="15">
    <location>
        <begin position="322"/>
        <end position="489"/>
    </location>
</feature>
<dbReference type="InterPro" id="IPR007677">
    <property type="entry name" value="Gasdermin"/>
</dbReference>
<evidence type="ECO:0000256" key="2">
    <source>
        <dbReference type="ARBA" id="ARBA00004651"/>
    </source>
</evidence>
<dbReference type="GO" id="GO:0005829">
    <property type="term" value="C:cytosol"/>
    <property type="evidence" value="ECO:0007669"/>
    <property type="project" value="UniProtKB-SubCell"/>
</dbReference>
<name>A0A8D0WR09_PIG</name>
<dbReference type="Pfam" id="PF17708">
    <property type="entry name" value="Gasdermin_C"/>
    <property type="match status" value="1"/>
</dbReference>
<keyword evidence="11" id="KW-0449">Lipoprotein</keyword>